<dbReference type="EMBL" id="CP012154">
    <property type="protein sequence ID" value="AKS41088.1"/>
    <property type="molecule type" value="Genomic_DNA"/>
</dbReference>
<protein>
    <submittedName>
        <fullName evidence="1">Uncharacterized protein</fullName>
    </submittedName>
</protein>
<dbReference type="Proteomes" id="UP000066624">
    <property type="component" value="Chromosome"/>
</dbReference>
<name>A0A0K0XTT0_9GAMM</name>
<evidence type="ECO:0000313" key="2">
    <source>
        <dbReference type="Proteomes" id="UP000066624"/>
    </source>
</evidence>
<dbReference type="RefSeq" id="WP_049724753.1">
    <property type="nucleotide sequence ID" value="NZ_CP012154.1"/>
</dbReference>
<organism evidence="1 2">
    <name type="scientific">Wenzhouxiangella marina</name>
    <dbReference type="NCBI Taxonomy" id="1579979"/>
    <lineage>
        <taxon>Bacteria</taxon>
        <taxon>Pseudomonadati</taxon>
        <taxon>Pseudomonadota</taxon>
        <taxon>Gammaproteobacteria</taxon>
        <taxon>Chromatiales</taxon>
        <taxon>Wenzhouxiangellaceae</taxon>
        <taxon>Wenzhouxiangella</taxon>
    </lineage>
</organism>
<reference evidence="1 2" key="1">
    <citation type="submission" date="2015-07" db="EMBL/GenBank/DDBJ databases">
        <authorList>
            <person name="Noorani M."/>
        </authorList>
    </citation>
    <scope>NUCLEOTIDE SEQUENCE [LARGE SCALE GENOMIC DNA]</scope>
    <source>
        <strain evidence="1 2">KCTC 42284</strain>
    </source>
</reference>
<keyword evidence="2" id="KW-1185">Reference proteome</keyword>
<proteinExistence type="predicted"/>
<evidence type="ECO:0000313" key="1">
    <source>
        <dbReference type="EMBL" id="AKS41088.1"/>
    </source>
</evidence>
<gene>
    <name evidence="1" type="ORF">WM2015_707</name>
</gene>
<dbReference type="AlphaFoldDB" id="A0A0K0XTT0"/>
<sequence>MNPLGPVFLIVLLSCTVFPTALFKLRFDRSDSSRIGFASAILGLISLPLLMIGLVGFVSESLSNDSAGVFASLLVFSTVAWIAATLGSLWSLSKLRS</sequence>
<accession>A0A0K0XTT0</accession>
<dbReference type="KEGG" id="wma:WM2015_707"/>